<feature type="compositionally biased region" description="Polar residues" evidence="1">
    <location>
        <begin position="205"/>
        <end position="214"/>
    </location>
</feature>
<dbReference type="InterPro" id="IPR018800">
    <property type="entry name" value="PRCC"/>
</dbReference>
<dbReference type="PANTHER" id="PTHR13621:SF2">
    <property type="entry name" value="PROLINE-RICH PROTEIN PRCC"/>
    <property type="match status" value="1"/>
</dbReference>
<accession>A0A816B9D4</accession>
<evidence type="ECO:0008006" key="4">
    <source>
        <dbReference type="Google" id="ProtNLM"/>
    </source>
</evidence>
<proteinExistence type="predicted"/>
<dbReference type="PANTHER" id="PTHR13621">
    <property type="entry name" value="PROLINE-RICH PROTEIN PRCC"/>
    <property type="match status" value="1"/>
</dbReference>
<dbReference type="GO" id="GO:0005634">
    <property type="term" value="C:nucleus"/>
    <property type="evidence" value="ECO:0007669"/>
    <property type="project" value="TreeGrafter"/>
</dbReference>
<feature type="region of interest" description="Disordered" evidence="1">
    <location>
        <begin position="1"/>
        <end position="96"/>
    </location>
</feature>
<name>A0A816B9D4_ADIRI</name>
<feature type="region of interest" description="Disordered" evidence="1">
    <location>
        <begin position="185"/>
        <end position="214"/>
    </location>
</feature>
<dbReference type="Proteomes" id="UP000663828">
    <property type="component" value="Unassembled WGS sequence"/>
</dbReference>
<feature type="region of interest" description="Disordered" evidence="1">
    <location>
        <begin position="110"/>
        <end position="129"/>
    </location>
</feature>
<evidence type="ECO:0000313" key="3">
    <source>
        <dbReference type="Proteomes" id="UP000663828"/>
    </source>
</evidence>
<comment type="caution">
    <text evidence="2">The sequence shown here is derived from an EMBL/GenBank/DDBJ whole genome shotgun (WGS) entry which is preliminary data.</text>
</comment>
<evidence type="ECO:0000313" key="2">
    <source>
        <dbReference type="EMBL" id="CAF1606314.1"/>
    </source>
</evidence>
<gene>
    <name evidence="2" type="ORF">XAT740_LOCUS48321</name>
</gene>
<sequence length="420" mass="47181">MPLVNYEGDSSEGEEEEQQHVNAQSVKDNRRIHLPAPSHPVSKPIIKDIDDDDDDDDEYSTKSTAQASSNLLANLPKPQAVSSSSATTNPEEFTETELEDIVRGDNKVYAKNIPELPKPPPAPKRKRDGPVKIFIPTVDQVKLLHSLCSLFYLLPLFFEDSDEEDKPKRKQSTIKRNCALLNALPPPVYDEDKPTAPTLPVVKNPSKTTPQISSSGLFIPYTLNKKSQQQTAKKTATTSLLEPSKNDSDDDDDASDQSDFLGLTKTNQIEITHTDVESVLRETLPKTRPVVVEQPVLPQPTEDFEDLDEDDAQATSHQTIADDDELIRYLPKSERYKEIKTVHIDSMFAESARLQLLKNATEERETMLAQAAIHVPKGEAKKRSQLTYLVAKAQHDDLQLKNMWSQQKLTKRQTQAKYGF</sequence>
<protein>
    <recommendedName>
        <fullName evidence="4">Proline-rich protein PRCC</fullName>
    </recommendedName>
</protein>
<feature type="compositionally biased region" description="Polar residues" evidence="1">
    <location>
        <begin position="61"/>
        <end position="72"/>
    </location>
</feature>
<dbReference type="AlphaFoldDB" id="A0A816B9D4"/>
<organism evidence="2 3">
    <name type="scientific">Adineta ricciae</name>
    <name type="common">Rotifer</name>
    <dbReference type="NCBI Taxonomy" id="249248"/>
    <lineage>
        <taxon>Eukaryota</taxon>
        <taxon>Metazoa</taxon>
        <taxon>Spiralia</taxon>
        <taxon>Gnathifera</taxon>
        <taxon>Rotifera</taxon>
        <taxon>Eurotatoria</taxon>
        <taxon>Bdelloidea</taxon>
        <taxon>Adinetida</taxon>
        <taxon>Adinetidae</taxon>
        <taxon>Adineta</taxon>
    </lineage>
</organism>
<evidence type="ECO:0000256" key="1">
    <source>
        <dbReference type="SAM" id="MobiDB-lite"/>
    </source>
</evidence>
<keyword evidence="3" id="KW-1185">Reference proteome</keyword>
<feature type="region of interest" description="Disordered" evidence="1">
    <location>
        <begin position="233"/>
        <end position="259"/>
    </location>
</feature>
<dbReference type="Pfam" id="PF10253">
    <property type="entry name" value="PRCC"/>
    <property type="match status" value="1"/>
</dbReference>
<feature type="compositionally biased region" description="Polar residues" evidence="1">
    <location>
        <begin position="80"/>
        <end position="91"/>
    </location>
</feature>
<reference evidence="2" key="1">
    <citation type="submission" date="2021-02" db="EMBL/GenBank/DDBJ databases">
        <authorList>
            <person name="Nowell W R."/>
        </authorList>
    </citation>
    <scope>NUCLEOTIDE SEQUENCE</scope>
</reference>
<feature type="compositionally biased region" description="Acidic residues" evidence="1">
    <location>
        <begin position="49"/>
        <end position="58"/>
    </location>
</feature>
<dbReference type="EMBL" id="CAJNOR010006907">
    <property type="protein sequence ID" value="CAF1606314.1"/>
    <property type="molecule type" value="Genomic_DNA"/>
</dbReference>